<dbReference type="HOGENOM" id="CLU_093165_0_0_10"/>
<dbReference type="STRING" id="760192.Halhy_1634"/>
<dbReference type="Pfam" id="PF13267">
    <property type="entry name" value="DUF4058"/>
    <property type="match status" value="1"/>
</dbReference>
<accession>F4L0P2</accession>
<evidence type="ECO:0000313" key="2">
    <source>
        <dbReference type="Proteomes" id="UP000008461"/>
    </source>
</evidence>
<gene>
    <name evidence="1" type="ordered locus">Halhy_1634</name>
</gene>
<dbReference type="RefSeq" id="WP_013764078.1">
    <property type="nucleotide sequence ID" value="NC_015510.1"/>
</dbReference>
<dbReference type="OrthoDB" id="517639at2"/>
<reference evidence="1 2" key="1">
    <citation type="journal article" date="2011" name="Stand. Genomic Sci.">
        <title>Complete genome sequence of Haliscomenobacter hydrossis type strain (O).</title>
        <authorList>
            <consortium name="US DOE Joint Genome Institute (JGI-PGF)"/>
            <person name="Daligault H."/>
            <person name="Lapidus A."/>
            <person name="Zeytun A."/>
            <person name="Nolan M."/>
            <person name="Lucas S."/>
            <person name="Del Rio T.G."/>
            <person name="Tice H."/>
            <person name="Cheng J.F."/>
            <person name="Tapia R."/>
            <person name="Han C."/>
            <person name="Goodwin L."/>
            <person name="Pitluck S."/>
            <person name="Liolios K."/>
            <person name="Pagani I."/>
            <person name="Ivanova N."/>
            <person name="Huntemann M."/>
            <person name="Mavromatis K."/>
            <person name="Mikhailova N."/>
            <person name="Pati A."/>
            <person name="Chen A."/>
            <person name="Palaniappan K."/>
            <person name="Land M."/>
            <person name="Hauser L."/>
            <person name="Brambilla E.M."/>
            <person name="Rohde M."/>
            <person name="Verbarg S."/>
            <person name="Goker M."/>
            <person name="Bristow J."/>
            <person name="Eisen J.A."/>
            <person name="Markowitz V."/>
            <person name="Hugenholtz P."/>
            <person name="Kyrpides N.C."/>
            <person name="Klenk H.P."/>
            <person name="Woyke T."/>
        </authorList>
    </citation>
    <scope>NUCLEOTIDE SEQUENCE [LARGE SCALE GENOMIC DNA]</scope>
    <source>
        <strain evidence="2">ATCC 27775 / DSM 1100 / LMG 10767 / O</strain>
    </source>
</reference>
<organism evidence="1 2">
    <name type="scientific">Haliscomenobacter hydrossis (strain ATCC 27775 / DSM 1100 / LMG 10767 / O)</name>
    <dbReference type="NCBI Taxonomy" id="760192"/>
    <lineage>
        <taxon>Bacteria</taxon>
        <taxon>Pseudomonadati</taxon>
        <taxon>Bacteroidota</taxon>
        <taxon>Saprospiria</taxon>
        <taxon>Saprospirales</taxon>
        <taxon>Haliscomenobacteraceae</taxon>
        <taxon>Haliscomenobacter</taxon>
    </lineage>
</organism>
<keyword evidence="2" id="KW-1185">Reference proteome</keyword>
<dbReference type="eggNOG" id="ENOG502Z85A">
    <property type="taxonomic scope" value="Bacteria"/>
</dbReference>
<evidence type="ECO:0008006" key="3">
    <source>
        <dbReference type="Google" id="ProtNLM"/>
    </source>
</evidence>
<dbReference type="AlphaFoldDB" id="F4L0P2"/>
<protein>
    <recommendedName>
        <fullName evidence="3">DUF4058 domain-containing protein</fullName>
    </recommendedName>
</protein>
<name>F4L0P2_HALH1</name>
<dbReference type="InterPro" id="IPR025132">
    <property type="entry name" value="DUF4058"/>
</dbReference>
<dbReference type="EMBL" id="CP002691">
    <property type="protein sequence ID" value="AEE49524.1"/>
    <property type="molecule type" value="Genomic_DNA"/>
</dbReference>
<evidence type="ECO:0000313" key="1">
    <source>
        <dbReference type="EMBL" id="AEE49524.1"/>
    </source>
</evidence>
<sequence>MTSPFPGMDPYLEGYLWPDVHNRLAAVISELLAPQIAPKYVARLELYTVDDSSPESEIGIMYPDVEILKRNTLLKESDVAYGAVNSITEPTVVIAANQAIRLNIPVVEIRDVAKNRLVTAIEILYPVNKRKPGLDAYQEKRMDLHRSGVHLLEIDLLRRGTRPFLHPRLPQADYLALLMRAGTQKTEVWAFNLPDALPVLPVPLAHPDADVKLSLRQALDLIYERSLYQLSIDYQKDPPPPEFSAAVKTWMQEVANKTE</sequence>
<reference key="2">
    <citation type="submission" date="2011-04" db="EMBL/GenBank/DDBJ databases">
        <title>Complete sequence of chromosome of Haliscomenobacter hydrossis DSM 1100.</title>
        <authorList>
            <consortium name="US DOE Joint Genome Institute (JGI-PGF)"/>
            <person name="Lucas S."/>
            <person name="Han J."/>
            <person name="Lapidus A."/>
            <person name="Bruce D."/>
            <person name="Goodwin L."/>
            <person name="Pitluck S."/>
            <person name="Peters L."/>
            <person name="Kyrpides N."/>
            <person name="Mavromatis K."/>
            <person name="Ivanova N."/>
            <person name="Ovchinnikova G."/>
            <person name="Pagani I."/>
            <person name="Daligault H."/>
            <person name="Detter J.C."/>
            <person name="Han C."/>
            <person name="Land M."/>
            <person name="Hauser L."/>
            <person name="Markowitz V."/>
            <person name="Cheng J.-F."/>
            <person name="Hugenholtz P."/>
            <person name="Woyke T."/>
            <person name="Wu D."/>
            <person name="Verbarg S."/>
            <person name="Frueling A."/>
            <person name="Brambilla E."/>
            <person name="Klenk H.-P."/>
            <person name="Eisen J.A."/>
        </authorList>
    </citation>
    <scope>NUCLEOTIDE SEQUENCE</scope>
    <source>
        <strain>DSM 1100</strain>
    </source>
</reference>
<proteinExistence type="predicted"/>
<dbReference type="KEGG" id="hhy:Halhy_1634"/>
<dbReference type="Proteomes" id="UP000008461">
    <property type="component" value="Chromosome"/>
</dbReference>